<name>A9P8Y0_POPTR</name>
<keyword evidence="1" id="KW-0472">Membrane</keyword>
<dbReference type="EMBL" id="EF145607">
    <property type="protein sequence ID" value="ABK93751.1"/>
    <property type="molecule type" value="mRNA"/>
</dbReference>
<evidence type="ECO:0000313" key="2">
    <source>
        <dbReference type="EMBL" id="ABK92833.1"/>
    </source>
</evidence>
<sequence length="74" mass="8071">MFLPFIGASLRGNTVSAVNGLVSIPITPKEMVLDLLPLALFYDSSLMLFLPVICSLAFKFVFVVLISPGIKRDL</sequence>
<organism evidence="2">
    <name type="scientific">Populus trichocarpa</name>
    <name type="common">Western balsam poplar</name>
    <name type="synonym">Populus balsamifera subsp. trichocarpa</name>
    <dbReference type="NCBI Taxonomy" id="3694"/>
    <lineage>
        <taxon>Eukaryota</taxon>
        <taxon>Viridiplantae</taxon>
        <taxon>Streptophyta</taxon>
        <taxon>Embryophyta</taxon>
        <taxon>Tracheophyta</taxon>
        <taxon>Spermatophyta</taxon>
        <taxon>Magnoliopsida</taxon>
        <taxon>eudicotyledons</taxon>
        <taxon>Gunneridae</taxon>
        <taxon>Pentapetalae</taxon>
        <taxon>rosids</taxon>
        <taxon>fabids</taxon>
        <taxon>Malpighiales</taxon>
        <taxon>Salicaceae</taxon>
        <taxon>Saliceae</taxon>
        <taxon>Populus</taxon>
    </lineage>
</organism>
<reference evidence="2" key="1">
    <citation type="journal article" date="2008" name="BMC Genomics">
        <title>Analysis of 4,664 high-quality sequence-finished poplar full-length cDNA clones and their utility for the discovery of genes responding to insect feeding.</title>
        <authorList>
            <person name="Ralph S.G."/>
            <person name="Chun H.J."/>
            <person name="Cooper D."/>
            <person name="Kirkpatrick R."/>
            <person name="Kolosova N."/>
            <person name="Gunter L."/>
            <person name="Tuskan G.A."/>
            <person name="Douglas C.J."/>
            <person name="Holt R.A."/>
            <person name="Jones S.J."/>
            <person name="Marra M.A."/>
            <person name="Bohlmann J."/>
        </authorList>
    </citation>
    <scope>NUCLEOTIDE SEQUENCE</scope>
    <source>
        <tissue evidence="2">Phloem and cambium</tissue>
        <tissue evidence="3">Young and mature leaves</tissue>
    </source>
</reference>
<feature type="transmembrane region" description="Helical" evidence="1">
    <location>
        <begin position="44"/>
        <end position="66"/>
    </location>
</feature>
<dbReference type="HOGENOM" id="CLU_2692399_0_0_1"/>
<dbReference type="AlphaFoldDB" id="A9P8Y0"/>
<dbReference type="EMBL" id="EF146447">
    <property type="protein sequence ID" value="ABK94522.1"/>
    <property type="molecule type" value="mRNA"/>
</dbReference>
<proteinExistence type="evidence at transcript level"/>
<dbReference type="EMBL" id="EF147381">
    <property type="protein sequence ID" value="ABK95395.1"/>
    <property type="molecule type" value="mRNA"/>
</dbReference>
<protein>
    <submittedName>
        <fullName evidence="2">Uncharacterized protein</fullName>
    </submittedName>
</protein>
<keyword evidence="1" id="KW-1133">Transmembrane helix</keyword>
<keyword evidence="1" id="KW-0812">Transmembrane</keyword>
<accession>A9P8Y0</accession>
<dbReference type="EMBL" id="EF144599">
    <property type="protein sequence ID" value="ABK92833.1"/>
    <property type="molecule type" value="mRNA"/>
</dbReference>
<evidence type="ECO:0000256" key="1">
    <source>
        <dbReference type="SAM" id="Phobius"/>
    </source>
</evidence>
<evidence type="ECO:0000313" key="3">
    <source>
        <dbReference type="EMBL" id="ABK95395.1"/>
    </source>
</evidence>